<dbReference type="EMBL" id="JACHIP010000025">
    <property type="protein sequence ID" value="MBB5061015.1"/>
    <property type="molecule type" value="Genomic_DNA"/>
</dbReference>
<dbReference type="AlphaFoldDB" id="A0A7W7ZJE6"/>
<keyword evidence="1" id="KW-1133">Transmembrane helix</keyword>
<keyword evidence="3" id="KW-1185">Reference proteome</keyword>
<gene>
    <name evidence="2" type="ORF">HDF16_005751</name>
</gene>
<protein>
    <submittedName>
        <fullName evidence="2">Uncharacterized protein</fullName>
    </submittedName>
</protein>
<evidence type="ECO:0000313" key="2">
    <source>
        <dbReference type="EMBL" id="MBB5061015.1"/>
    </source>
</evidence>
<proteinExistence type="predicted"/>
<evidence type="ECO:0000313" key="3">
    <source>
        <dbReference type="Proteomes" id="UP000540989"/>
    </source>
</evidence>
<evidence type="ECO:0000256" key="1">
    <source>
        <dbReference type="SAM" id="Phobius"/>
    </source>
</evidence>
<reference evidence="2 3" key="1">
    <citation type="submission" date="2020-08" db="EMBL/GenBank/DDBJ databases">
        <title>Genomic Encyclopedia of Type Strains, Phase IV (KMG-V): Genome sequencing to study the core and pangenomes of soil and plant-associated prokaryotes.</title>
        <authorList>
            <person name="Whitman W."/>
        </authorList>
    </citation>
    <scope>NUCLEOTIDE SEQUENCE [LARGE SCALE GENOMIC DNA]</scope>
    <source>
        <strain evidence="2 3">M8UP14</strain>
    </source>
</reference>
<keyword evidence="1" id="KW-0812">Transmembrane</keyword>
<accession>A0A7W7ZJE6</accession>
<sequence>MGTMPRREAREEQARVNAKFVSTVVIAAAIIVAVRLAREEIAQPTPRLLCSAGQSVSLARTILNEVLRRFPGA</sequence>
<comment type="caution">
    <text evidence="2">The sequence shown here is derived from an EMBL/GenBank/DDBJ whole genome shotgun (WGS) entry which is preliminary data.</text>
</comment>
<organism evidence="2 3">
    <name type="scientific">Granulicella aggregans</name>
    <dbReference type="NCBI Taxonomy" id="474949"/>
    <lineage>
        <taxon>Bacteria</taxon>
        <taxon>Pseudomonadati</taxon>
        <taxon>Acidobacteriota</taxon>
        <taxon>Terriglobia</taxon>
        <taxon>Terriglobales</taxon>
        <taxon>Acidobacteriaceae</taxon>
        <taxon>Granulicella</taxon>
    </lineage>
</organism>
<keyword evidence="1" id="KW-0472">Membrane</keyword>
<dbReference type="Proteomes" id="UP000540989">
    <property type="component" value="Unassembled WGS sequence"/>
</dbReference>
<name>A0A7W7ZJE6_9BACT</name>
<feature type="transmembrane region" description="Helical" evidence="1">
    <location>
        <begin position="20"/>
        <end position="37"/>
    </location>
</feature>